<dbReference type="EMBL" id="JACHIL010000005">
    <property type="protein sequence ID" value="MBB5092190.1"/>
    <property type="molecule type" value="Genomic_DNA"/>
</dbReference>
<proteinExistence type="predicted"/>
<dbReference type="AlphaFoldDB" id="A0A7W8EP51"/>
<dbReference type="Proteomes" id="UP000531231">
    <property type="component" value="Unassembled WGS sequence"/>
</dbReference>
<reference evidence="1 2" key="1">
    <citation type="submission" date="2020-08" db="EMBL/GenBank/DDBJ databases">
        <title>Genomic Encyclopedia of Type Strains, Phase IV (KMG-IV): sequencing the most valuable type-strain genomes for metagenomic binning, comparative biology and taxonomic classification.</title>
        <authorList>
            <person name="Goeker M."/>
        </authorList>
    </citation>
    <scope>NUCLEOTIDE SEQUENCE [LARGE SCALE GENOMIC DNA]</scope>
    <source>
        <strain evidence="1 2">DSM 25620</strain>
    </source>
</reference>
<comment type="caution">
    <text evidence="1">The sequence shown here is derived from an EMBL/GenBank/DDBJ whole genome shotgun (WGS) entry which is preliminary data.</text>
</comment>
<name>A0A7W8EP51_9HYPH</name>
<evidence type="ECO:0000313" key="2">
    <source>
        <dbReference type="Proteomes" id="UP000531231"/>
    </source>
</evidence>
<dbReference type="RefSeq" id="WP_151160139.1">
    <property type="nucleotide sequence ID" value="NZ_JACHIL010000005.1"/>
</dbReference>
<evidence type="ECO:0000313" key="1">
    <source>
        <dbReference type="EMBL" id="MBB5092190.1"/>
    </source>
</evidence>
<protein>
    <submittedName>
        <fullName evidence="1">Uncharacterized protein</fullName>
    </submittedName>
</protein>
<organism evidence="1 2">
    <name type="scientific">Pseudochrobactrum saccharolyticum</name>
    <dbReference type="NCBI Taxonomy" id="354352"/>
    <lineage>
        <taxon>Bacteria</taxon>
        <taxon>Pseudomonadati</taxon>
        <taxon>Pseudomonadota</taxon>
        <taxon>Alphaproteobacteria</taxon>
        <taxon>Hyphomicrobiales</taxon>
        <taxon>Brucellaceae</taxon>
        <taxon>Pseudochrobactrum</taxon>
    </lineage>
</organism>
<gene>
    <name evidence="1" type="ORF">HNQ68_002744</name>
</gene>
<accession>A0A7W8EP51</accession>
<sequence>MRKEFLHEELVTHIPNLMNAYGRFQYHSEPDKIWSLGNEIDHQKHVYELTAYFNNTDRRTTELQFGLDKMCCDFHSHLSRSLLGNNWTITKNLHKQPMLVCFFDHEGTRQRQTLARSVYPHIHGLLLIHDTTFEKFIDITEKRPNERRYLLQKPWAFKEVSFKPTFNGVEGMKEFVSYALKFDKTSAKSGNNLFPWDIYPKSNKKWNSALNEIPEDELRYYSSALKRYRN</sequence>
<keyword evidence="2" id="KW-1185">Reference proteome</keyword>